<dbReference type="InterPro" id="IPR002645">
    <property type="entry name" value="STAS_dom"/>
</dbReference>
<keyword evidence="3" id="KW-1133">Transmembrane helix</keyword>
<dbReference type="InterPro" id="IPR001902">
    <property type="entry name" value="SLC26A/SulP_fam"/>
</dbReference>
<evidence type="ECO:0000256" key="2">
    <source>
        <dbReference type="ARBA" id="ARBA00022692"/>
    </source>
</evidence>
<dbReference type="Proteomes" id="UP000887540">
    <property type="component" value="Unplaced"/>
</dbReference>
<dbReference type="Gene3D" id="3.30.750.24">
    <property type="entry name" value="STAS domain"/>
    <property type="match status" value="1"/>
</dbReference>
<organism evidence="6 7">
    <name type="scientific">Acrobeloides nanus</name>
    <dbReference type="NCBI Taxonomy" id="290746"/>
    <lineage>
        <taxon>Eukaryota</taxon>
        <taxon>Metazoa</taxon>
        <taxon>Ecdysozoa</taxon>
        <taxon>Nematoda</taxon>
        <taxon>Chromadorea</taxon>
        <taxon>Rhabditida</taxon>
        <taxon>Tylenchina</taxon>
        <taxon>Cephalobomorpha</taxon>
        <taxon>Cephaloboidea</taxon>
        <taxon>Cephalobidae</taxon>
        <taxon>Acrobeloides</taxon>
    </lineage>
</organism>
<evidence type="ECO:0000256" key="3">
    <source>
        <dbReference type="ARBA" id="ARBA00022989"/>
    </source>
</evidence>
<evidence type="ECO:0000256" key="4">
    <source>
        <dbReference type="ARBA" id="ARBA00023136"/>
    </source>
</evidence>
<evidence type="ECO:0000259" key="5">
    <source>
        <dbReference type="PROSITE" id="PS50801"/>
    </source>
</evidence>
<protein>
    <submittedName>
        <fullName evidence="7">STAS domain-containing protein</fullName>
    </submittedName>
</protein>
<dbReference type="AlphaFoldDB" id="A0A914E1R5"/>
<dbReference type="GO" id="GO:0055085">
    <property type="term" value="P:transmembrane transport"/>
    <property type="evidence" value="ECO:0007669"/>
    <property type="project" value="InterPro"/>
</dbReference>
<dbReference type="SUPFAM" id="SSF52091">
    <property type="entry name" value="SpoIIaa-like"/>
    <property type="match status" value="1"/>
</dbReference>
<reference evidence="7" key="1">
    <citation type="submission" date="2022-11" db="UniProtKB">
        <authorList>
            <consortium name="WormBaseParasite"/>
        </authorList>
    </citation>
    <scope>IDENTIFICATION</scope>
</reference>
<evidence type="ECO:0000256" key="1">
    <source>
        <dbReference type="ARBA" id="ARBA00004141"/>
    </source>
</evidence>
<keyword evidence="2" id="KW-0812">Transmembrane</keyword>
<keyword evidence="4" id="KW-0472">Membrane</keyword>
<dbReference type="PANTHER" id="PTHR11814">
    <property type="entry name" value="SULFATE TRANSPORTER"/>
    <property type="match status" value="1"/>
</dbReference>
<accession>A0A914E1R5</accession>
<evidence type="ECO:0000313" key="6">
    <source>
        <dbReference type="Proteomes" id="UP000887540"/>
    </source>
</evidence>
<evidence type="ECO:0000313" key="7">
    <source>
        <dbReference type="WBParaSite" id="ACRNAN_scaffold4879.g7012.t1"/>
    </source>
</evidence>
<feature type="domain" description="STAS" evidence="5">
    <location>
        <begin position="89"/>
        <end position="250"/>
    </location>
</feature>
<dbReference type="InterPro" id="IPR036513">
    <property type="entry name" value="STAS_dom_sf"/>
</dbReference>
<keyword evidence="6" id="KW-1185">Reference proteome</keyword>
<dbReference type="GO" id="GO:0016020">
    <property type="term" value="C:membrane"/>
    <property type="evidence" value="ECO:0007669"/>
    <property type="project" value="UniProtKB-SubCell"/>
</dbReference>
<name>A0A914E1R5_9BILA</name>
<dbReference type="PROSITE" id="PS50801">
    <property type="entry name" value="STAS"/>
    <property type="match status" value="1"/>
</dbReference>
<sequence length="256" mass="29723">MGVLSAIIIVAIKGMLEKFKDLHNLWPVSKIDFSIWLVSFLATFCWDVTEGLAVSIMFAIMTTVFRTQWPKWHLLANLSGINEYRDERRYQNVIRNKGIYIFHFDSPLVFTNVEYFKTCIYKALENLQNECSDHDKDVDVIENMKEKDPNIELAKETSLEDNEVEKLKNNLKLNENLQYFIFDCSGITYVDYMGINAIKEMFIELKTRNIIVYFSGIKDHVRDIFEASNSYKIIPKSSFFPAIQDAVATAKASQHV</sequence>
<dbReference type="WBParaSite" id="ACRNAN_scaffold4879.g7012.t1">
    <property type="protein sequence ID" value="ACRNAN_scaffold4879.g7012.t1"/>
    <property type="gene ID" value="ACRNAN_scaffold4879.g7012"/>
</dbReference>
<dbReference type="Pfam" id="PF00916">
    <property type="entry name" value="Sulfate_transp"/>
    <property type="match status" value="1"/>
</dbReference>
<comment type="subcellular location">
    <subcellularLocation>
        <location evidence="1">Membrane</location>
        <topology evidence="1">Multi-pass membrane protein</topology>
    </subcellularLocation>
</comment>
<dbReference type="CDD" id="cd07042">
    <property type="entry name" value="STAS_SulP_like_sulfate_transporter"/>
    <property type="match status" value="1"/>
</dbReference>
<dbReference type="InterPro" id="IPR011547">
    <property type="entry name" value="SLC26A/SulP_dom"/>
</dbReference>
<dbReference type="Pfam" id="PF01740">
    <property type="entry name" value="STAS"/>
    <property type="match status" value="1"/>
</dbReference>
<proteinExistence type="predicted"/>